<protein>
    <submittedName>
        <fullName evidence="2">Uncharacterized protein</fullName>
    </submittedName>
</protein>
<keyword evidence="1" id="KW-0472">Membrane</keyword>
<dbReference type="OrthoDB" id="7858509at2"/>
<dbReference type="AlphaFoldDB" id="E0TDG2"/>
<dbReference type="Proteomes" id="UP000001302">
    <property type="component" value="Chromosome"/>
</dbReference>
<feature type="transmembrane region" description="Helical" evidence="1">
    <location>
        <begin position="144"/>
        <end position="164"/>
    </location>
</feature>
<evidence type="ECO:0000256" key="1">
    <source>
        <dbReference type="SAM" id="Phobius"/>
    </source>
</evidence>
<sequence length="169" mass="17827">MRAPTFLPHLAWKTFEKASFGLIYGAIMVLSVLMALEFRSDAPFRPALILFGSVLAMTLARGLAVLLSHAVETGERVLTVTAICAAWSGGQSMISVVNVPTALFVAVGLGWLPATVAFSLSQAFCVLLLVTLGARVGWVVSRDAWHPVIGAVSVGSLGIALATLKYTVQ</sequence>
<dbReference type="RefSeq" id="WP_013301362.1">
    <property type="nucleotide sequence ID" value="NC_014414.1"/>
</dbReference>
<name>E0TDG2_PARBH</name>
<reference evidence="2 3" key="2">
    <citation type="journal article" date="2011" name="J. Bacteriol.">
        <title>Complete genome sequence of strain HTCC2503T of Parvularcula bermudensis, the type species of the order "Parvularculales" in the class Alphaproteobacteria.</title>
        <authorList>
            <person name="Oh H.M."/>
            <person name="Kang I."/>
            <person name="Vergin K.L."/>
            <person name="Kang D."/>
            <person name="Rhee K.H."/>
            <person name="Giovannoni S.J."/>
            <person name="Cho J.C."/>
        </authorList>
    </citation>
    <scope>NUCLEOTIDE SEQUENCE [LARGE SCALE GENOMIC DNA]</scope>
    <source>
        <strain evidence="3">ATCC BAA-594 / HTCC2503 / KCTC 12087</strain>
    </source>
</reference>
<dbReference type="KEGG" id="pbr:PB2503_11719"/>
<feature type="transmembrane region" description="Helical" evidence="1">
    <location>
        <begin position="109"/>
        <end position="132"/>
    </location>
</feature>
<feature type="transmembrane region" description="Helical" evidence="1">
    <location>
        <begin position="20"/>
        <end position="36"/>
    </location>
</feature>
<feature type="transmembrane region" description="Helical" evidence="1">
    <location>
        <begin position="48"/>
        <end position="71"/>
    </location>
</feature>
<evidence type="ECO:0000313" key="2">
    <source>
        <dbReference type="EMBL" id="ADM10388.1"/>
    </source>
</evidence>
<dbReference type="eggNOG" id="ENOG5031342">
    <property type="taxonomic scope" value="Bacteria"/>
</dbReference>
<proteinExistence type="predicted"/>
<keyword evidence="1" id="KW-0812">Transmembrane</keyword>
<feature type="transmembrane region" description="Helical" evidence="1">
    <location>
        <begin position="77"/>
        <end position="97"/>
    </location>
</feature>
<keyword evidence="1" id="KW-1133">Transmembrane helix</keyword>
<gene>
    <name evidence="2" type="ordered locus">PB2503_11719</name>
</gene>
<keyword evidence="3" id="KW-1185">Reference proteome</keyword>
<reference evidence="3" key="1">
    <citation type="submission" date="2010-08" db="EMBL/GenBank/DDBJ databases">
        <title>Genome sequence of Parvularcula bermudensis HTCC2503.</title>
        <authorList>
            <person name="Kang D.-M."/>
            <person name="Oh H.-M."/>
            <person name="Cho J.-C."/>
        </authorList>
    </citation>
    <scope>NUCLEOTIDE SEQUENCE [LARGE SCALE GENOMIC DNA]</scope>
    <source>
        <strain evidence="3">ATCC BAA-594 / HTCC2503 / KCTC 12087</strain>
    </source>
</reference>
<dbReference type="EMBL" id="CP002156">
    <property type="protein sequence ID" value="ADM10388.1"/>
    <property type="molecule type" value="Genomic_DNA"/>
</dbReference>
<evidence type="ECO:0000313" key="3">
    <source>
        <dbReference type="Proteomes" id="UP000001302"/>
    </source>
</evidence>
<organism evidence="2 3">
    <name type="scientific">Parvularcula bermudensis (strain ATCC BAA-594 / HTCC2503 / KCTC 12087)</name>
    <dbReference type="NCBI Taxonomy" id="314260"/>
    <lineage>
        <taxon>Bacteria</taxon>
        <taxon>Pseudomonadati</taxon>
        <taxon>Pseudomonadota</taxon>
        <taxon>Alphaproteobacteria</taxon>
        <taxon>Parvularculales</taxon>
        <taxon>Parvularculaceae</taxon>
        <taxon>Parvularcula</taxon>
    </lineage>
</organism>
<dbReference type="HOGENOM" id="CLU_1609577_0_0_5"/>
<dbReference type="STRING" id="314260.PB2503_11719"/>
<accession>E0TDG2</accession>